<sequence>MPNANGKRLTAERVRLHQDPHAVHGHHHTCSQSTGQRFRRDGQVRNNVEMEGHKHSLQSSAGGLTFPPLSLLVEQPAAGLVPGPAEQTRCAGLSPLSSRPGPRVHRLGVARADEPPARVRHRIAARTLGNCRAPIAVYWRYERYMSALRSEPDNNGHLLKNYNSSTDTVAMAGSTNIHDTEAIYGRISQL</sequence>
<keyword evidence="2" id="KW-1185">Reference proteome</keyword>
<organism evidence="1 2">
    <name type="scientific">Liparis tanakae</name>
    <name type="common">Tanaka's snailfish</name>
    <dbReference type="NCBI Taxonomy" id="230148"/>
    <lineage>
        <taxon>Eukaryota</taxon>
        <taxon>Metazoa</taxon>
        <taxon>Chordata</taxon>
        <taxon>Craniata</taxon>
        <taxon>Vertebrata</taxon>
        <taxon>Euteleostomi</taxon>
        <taxon>Actinopterygii</taxon>
        <taxon>Neopterygii</taxon>
        <taxon>Teleostei</taxon>
        <taxon>Neoteleostei</taxon>
        <taxon>Acanthomorphata</taxon>
        <taxon>Eupercaria</taxon>
        <taxon>Perciformes</taxon>
        <taxon>Cottioidei</taxon>
        <taxon>Cottales</taxon>
        <taxon>Liparidae</taxon>
        <taxon>Liparis</taxon>
    </lineage>
</organism>
<gene>
    <name evidence="1" type="ORF">EYF80_046546</name>
</gene>
<reference evidence="1 2" key="1">
    <citation type="submission" date="2019-03" db="EMBL/GenBank/DDBJ databases">
        <title>First draft genome of Liparis tanakae, snailfish: a comprehensive survey of snailfish specific genes.</title>
        <authorList>
            <person name="Kim W."/>
            <person name="Song I."/>
            <person name="Jeong J.-H."/>
            <person name="Kim D."/>
            <person name="Kim S."/>
            <person name="Ryu S."/>
            <person name="Song J.Y."/>
            <person name="Lee S.K."/>
        </authorList>
    </citation>
    <scope>NUCLEOTIDE SEQUENCE [LARGE SCALE GENOMIC DNA]</scope>
    <source>
        <tissue evidence="1">Muscle</tissue>
    </source>
</reference>
<name>A0A4Z2FQR8_9TELE</name>
<dbReference type="EMBL" id="SRLO01000979">
    <property type="protein sequence ID" value="TNN43265.1"/>
    <property type="molecule type" value="Genomic_DNA"/>
</dbReference>
<dbReference type="Proteomes" id="UP000314294">
    <property type="component" value="Unassembled WGS sequence"/>
</dbReference>
<comment type="caution">
    <text evidence="1">The sequence shown here is derived from an EMBL/GenBank/DDBJ whole genome shotgun (WGS) entry which is preliminary data.</text>
</comment>
<accession>A0A4Z2FQR8</accession>
<proteinExistence type="predicted"/>
<evidence type="ECO:0000313" key="1">
    <source>
        <dbReference type="EMBL" id="TNN43265.1"/>
    </source>
</evidence>
<evidence type="ECO:0000313" key="2">
    <source>
        <dbReference type="Proteomes" id="UP000314294"/>
    </source>
</evidence>
<dbReference type="AlphaFoldDB" id="A0A4Z2FQR8"/>
<protein>
    <submittedName>
        <fullName evidence="1">Uncharacterized protein</fullName>
    </submittedName>
</protein>